<evidence type="ECO:0000256" key="2">
    <source>
        <dbReference type="SAM" id="Phobius"/>
    </source>
</evidence>
<keyword evidence="2" id="KW-0812">Transmembrane</keyword>
<organism evidence="3 4">
    <name type="scientific">Bdellovibrio reynosensis</name>
    <dbReference type="NCBI Taxonomy" id="2835041"/>
    <lineage>
        <taxon>Bacteria</taxon>
        <taxon>Pseudomonadati</taxon>
        <taxon>Bdellovibrionota</taxon>
        <taxon>Bdellovibrionia</taxon>
        <taxon>Bdellovibrionales</taxon>
        <taxon>Pseudobdellovibrionaceae</taxon>
        <taxon>Bdellovibrio</taxon>
    </lineage>
</organism>
<dbReference type="Pfam" id="PF11821">
    <property type="entry name" value="ActD"/>
    <property type="match status" value="1"/>
</dbReference>
<accession>A0ABY4CA01</accession>
<name>A0ABY4CA01_9BACT</name>
<dbReference type="InterPro" id="IPR052948">
    <property type="entry name" value="Low_temp-induced_all0457"/>
</dbReference>
<evidence type="ECO:0000313" key="4">
    <source>
        <dbReference type="Proteomes" id="UP000830116"/>
    </source>
</evidence>
<feature type="transmembrane region" description="Helical" evidence="2">
    <location>
        <begin position="61"/>
        <end position="87"/>
    </location>
</feature>
<dbReference type="PANTHER" id="PTHR36109:SF2">
    <property type="entry name" value="MEMBRANE PROTEIN"/>
    <property type="match status" value="1"/>
</dbReference>
<evidence type="ECO:0000313" key="3">
    <source>
        <dbReference type="EMBL" id="UOF01793.1"/>
    </source>
</evidence>
<proteinExistence type="predicted"/>
<dbReference type="RefSeq" id="WP_243538397.1">
    <property type="nucleotide sequence ID" value="NZ_CP093442.1"/>
</dbReference>
<keyword evidence="2" id="KW-0472">Membrane</keyword>
<dbReference type="Proteomes" id="UP000830116">
    <property type="component" value="Chromosome"/>
</dbReference>
<gene>
    <name evidence="3" type="ORF">MNR06_02350</name>
</gene>
<evidence type="ECO:0000256" key="1">
    <source>
        <dbReference type="SAM" id="MobiDB-lite"/>
    </source>
</evidence>
<feature type="transmembrane region" description="Helical" evidence="2">
    <location>
        <begin position="99"/>
        <end position="124"/>
    </location>
</feature>
<keyword evidence="4" id="KW-1185">Reference proteome</keyword>
<reference evidence="3" key="1">
    <citation type="submission" date="2022-03" db="EMBL/GenBank/DDBJ databases">
        <title>Genome Identification and Characterization of new species Bdellovibrio reynosense LBG001 sp. nov. from a Mexico soil sample.</title>
        <authorList>
            <person name="Camilli A."/>
            <person name="Ajao Y."/>
            <person name="Guo X."/>
        </authorList>
    </citation>
    <scope>NUCLEOTIDE SEQUENCE</scope>
    <source>
        <strain evidence="3">LBG001</strain>
    </source>
</reference>
<feature type="region of interest" description="Disordered" evidence="1">
    <location>
        <begin position="167"/>
        <end position="191"/>
    </location>
</feature>
<dbReference type="EMBL" id="CP093442">
    <property type="protein sequence ID" value="UOF01793.1"/>
    <property type="molecule type" value="Genomic_DNA"/>
</dbReference>
<sequence>MGKQGRKVVYGIFQNRASLESCVSNLRLEGFRPEDVSVLMPDKGDTATFAHEKGTKAPEGAAIGGGTGAVLGGTLGWLVGIGAVATIPALGPLVAAGPIMSALAGLGVGTAVGGLAGALAGLGIPEYEAKRYEKYVKDGGILISVHVDDNDWEDKAERILEASGAKDISNSTEVSQKEFRQSSSDQKTTRF</sequence>
<dbReference type="InterPro" id="IPR021776">
    <property type="entry name" value="ActD"/>
</dbReference>
<protein>
    <submittedName>
        <fullName evidence="3">General stress protein</fullName>
    </submittedName>
</protein>
<keyword evidence="2" id="KW-1133">Transmembrane helix</keyword>
<dbReference type="PANTHER" id="PTHR36109">
    <property type="entry name" value="MEMBRANE PROTEIN-RELATED"/>
    <property type="match status" value="1"/>
</dbReference>
<feature type="compositionally biased region" description="Polar residues" evidence="1">
    <location>
        <begin position="181"/>
        <end position="191"/>
    </location>
</feature>